<dbReference type="InterPro" id="IPR003313">
    <property type="entry name" value="AraC-bd"/>
</dbReference>
<dbReference type="Gene3D" id="1.10.10.60">
    <property type="entry name" value="Homeodomain-like"/>
    <property type="match status" value="1"/>
</dbReference>
<dbReference type="InterPro" id="IPR018060">
    <property type="entry name" value="HTH_AraC"/>
</dbReference>
<dbReference type="SUPFAM" id="SSF51215">
    <property type="entry name" value="Regulatory protein AraC"/>
    <property type="match status" value="1"/>
</dbReference>
<keyword evidence="7" id="KW-1185">Reference proteome</keyword>
<dbReference type="GO" id="GO:0043565">
    <property type="term" value="F:sequence-specific DNA binding"/>
    <property type="evidence" value="ECO:0007669"/>
    <property type="project" value="InterPro"/>
</dbReference>
<gene>
    <name evidence="6" type="ORF">FHR70_003094</name>
</gene>
<dbReference type="Pfam" id="PF02311">
    <property type="entry name" value="AraC_binding"/>
    <property type="match status" value="1"/>
</dbReference>
<keyword evidence="2" id="KW-0238">DNA-binding</keyword>
<evidence type="ECO:0000313" key="7">
    <source>
        <dbReference type="Proteomes" id="UP000532010"/>
    </source>
</evidence>
<evidence type="ECO:0000256" key="1">
    <source>
        <dbReference type="ARBA" id="ARBA00023015"/>
    </source>
</evidence>
<dbReference type="PANTHER" id="PTHR43280">
    <property type="entry name" value="ARAC-FAMILY TRANSCRIPTIONAL REGULATOR"/>
    <property type="match status" value="1"/>
</dbReference>
<feature type="domain" description="HTH araC/xylS-type" evidence="5">
    <location>
        <begin position="192"/>
        <end position="290"/>
    </location>
</feature>
<keyword evidence="4" id="KW-0804">Transcription</keyword>
<dbReference type="Pfam" id="PF12833">
    <property type="entry name" value="HTH_18"/>
    <property type="match status" value="1"/>
</dbReference>
<dbReference type="Proteomes" id="UP000532010">
    <property type="component" value="Unassembled WGS sequence"/>
</dbReference>
<keyword evidence="1" id="KW-0805">Transcription regulation</keyword>
<evidence type="ECO:0000313" key="6">
    <source>
        <dbReference type="EMBL" id="MBB3020029.1"/>
    </source>
</evidence>
<dbReference type="SMART" id="SM00342">
    <property type="entry name" value="HTH_ARAC"/>
    <property type="match status" value="1"/>
</dbReference>
<dbReference type="InterPro" id="IPR037923">
    <property type="entry name" value="HTH-like"/>
</dbReference>
<comment type="caution">
    <text evidence="6">The sequence shown here is derived from an EMBL/GenBank/DDBJ whole genome shotgun (WGS) entry which is preliminary data.</text>
</comment>
<organism evidence="6 7">
    <name type="scientific">Microvirga lupini</name>
    <dbReference type="NCBI Taxonomy" id="420324"/>
    <lineage>
        <taxon>Bacteria</taxon>
        <taxon>Pseudomonadati</taxon>
        <taxon>Pseudomonadota</taxon>
        <taxon>Alphaproteobacteria</taxon>
        <taxon>Hyphomicrobiales</taxon>
        <taxon>Methylobacteriaceae</taxon>
        <taxon>Microvirga</taxon>
    </lineage>
</organism>
<dbReference type="SUPFAM" id="SSF46689">
    <property type="entry name" value="Homeodomain-like"/>
    <property type="match status" value="1"/>
</dbReference>
<proteinExistence type="predicted"/>
<evidence type="ECO:0000256" key="3">
    <source>
        <dbReference type="ARBA" id="ARBA00023159"/>
    </source>
</evidence>
<dbReference type="AlphaFoldDB" id="A0A7W4YY89"/>
<dbReference type="CDD" id="cd06999">
    <property type="entry name" value="cupin_HpaA-like_N"/>
    <property type="match status" value="1"/>
</dbReference>
<dbReference type="EMBL" id="JACHWB010000003">
    <property type="protein sequence ID" value="MBB3020029.1"/>
    <property type="molecule type" value="Genomic_DNA"/>
</dbReference>
<dbReference type="InterPro" id="IPR009057">
    <property type="entry name" value="Homeodomain-like_sf"/>
</dbReference>
<dbReference type="GO" id="GO:0003700">
    <property type="term" value="F:DNA-binding transcription factor activity"/>
    <property type="evidence" value="ECO:0007669"/>
    <property type="project" value="InterPro"/>
</dbReference>
<dbReference type="InterPro" id="IPR047264">
    <property type="entry name" value="Cupin_HpaA-like_N"/>
</dbReference>
<evidence type="ECO:0000259" key="5">
    <source>
        <dbReference type="PROSITE" id="PS01124"/>
    </source>
</evidence>
<dbReference type="PANTHER" id="PTHR43280:SF32">
    <property type="entry name" value="TRANSCRIPTIONAL REGULATORY PROTEIN"/>
    <property type="match status" value="1"/>
</dbReference>
<dbReference type="InterPro" id="IPR020449">
    <property type="entry name" value="Tscrpt_reg_AraC-type_HTH"/>
</dbReference>
<accession>A0A7W4YY89</accession>
<dbReference type="PRINTS" id="PR00032">
    <property type="entry name" value="HTHARAC"/>
</dbReference>
<keyword evidence="3" id="KW-0010">Activator</keyword>
<sequence length="301" mass="33686">MASGTIPSYALYGEPGDDPSAEWVHCEAIQTRSHLHNYRIQPHRHEQLFQILHLTGGMAEILIDGRSTELSGPFAITLPPMAVHGYAFSPDVSGTVVTLFESRLSQILADMSGVRDIFRSVQLIRLHEHEHLAQALAADMASLAAEFAGRASGRLEAIEARLLLILIALHRIQGSGQGTLYGPGQRARGHAWRFRELIEKNYRSHQRVEVYAIRLGLTPPHLNRICREHFGDTALGMIHQRLILEAKRYLTFTTLTAKEIALALGFEDPAYFTRFFKRQTGVSPLAFRSMQQNTTAEAPTR</sequence>
<evidence type="ECO:0000256" key="2">
    <source>
        <dbReference type="ARBA" id="ARBA00023125"/>
    </source>
</evidence>
<evidence type="ECO:0000256" key="4">
    <source>
        <dbReference type="ARBA" id="ARBA00023163"/>
    </source>
</evidence>
<reference evidence="6 7" key="1">
    <citation type="submission" date="2020-08" db="EMBL/GenBank/DDBJ databases">
        <title>The Agave Microbiome: Exploring the role of microbial communities in plant adaptations to desert environments.</title>
        <authorList>
            <person name="Partida-Martinez L.P."/>
        </authorList>
    </citation>
    <scope>NUCLEOTIDE SEQUENCE [LARGE SCALE GENOMIC DNA]</scope>
    <source>
        <strain evidence="6 7">AT3.9</strain>
    </source>
</reference>
<dbReference type="RefSeq" id="WP_183451565.1">
    <property type="nucleotide sequence ID" value="NZ_JACHWB010000003.1"/>
</dbReference>
<dbReference type="PROSITE" id="PS01124">
    <property type="entry name" value="HTH_ARAC_FAMILY_2"/>
    <property type="match status" value="1"/>
</dbReference>
<name>A0A7W4YY89_9HYPH</name>
<protein>
    <submittedName>
        <fullName evidence="6">AraC family transcriptional activator of pobA</fullName>
    </submittedName>
</protein>